<keyword evidence="3" id="KW-1185">Reference proteome</keyword>
<accession>A0A7W8M5U7</accession>
<dbReference type="AlphaFoldDB" id="A0A7W8M5U7"/>
<dbReference type="InterPro" id="IPR010982">
    <property type="entry name" value="Lambda_DNA-bd_dom_sf"/>
</dbReference>
<organism evidence="2 3">
    <name type="scientific">Catenibacillus scindens</name>
    <dbReference type="NCBI Taxonomy" id="673271"/>
    <lineage>
        <taxon>Bacteria</taxon>
        <taxon>Bacillati</taxon>
        <taxon>Bacillota</taxon>
        <taxon>Clostridia</taxon>
        <taxon>Lachnospirales</taxon>
        <taxon>Lachnospiraceae</taxon>
        <taxon>Catenibacillus</taxon>
    </lineage>
</organism>
<proteinExistence type="predicted"/>
<dbReference type="RefSeq" id="WP_087182600.1">
    <property type="nucleotide sequence ID" value="NZ_JACHFW010000011.1"/>
</dbReference>
<feature type="compositionally biased region" description="Basic and acidic residues" evidence="1">
    <location>
        <begin position="86"/>
        <end position="99"/>
    </location>
</feature>
<reference evidence="2 3" key="1">
    <citation type="submission" date="2020-08" db="EMBL/GenBank/DDBJ databases">
        <title>Genomic Encyclopedia of Type Strains, Phase IV (KMG-IV): sequencing the most valuable type-strain genomes for metagenomic binning, comparative biology and taxonomic classification.</title>
        <authorList>
            <person name="Goeker M."/>
        </authorList>
    </citation>
    <scope>NUCLEOTIDE SEQUENCE [LARGE SCALE GENOMIC DNA]</scope>
    <source>
        <strain evidence="2 3">DSM 106146</strain>
    </source>
</reference>
<dbReference type="Gene3D" id="1.10.260.40">
    <property type="entry name" value="lambda repressor-like DNA-binding domains"/>
    <property type="match status" value="1"/>
</dbReference>
<protein>
    <submittedName>
        <fullName evidence="2">Putative transcriptional regulator</fullName>
    </submittedName>
</protein>
<comment type="caution">
    <text evidence="2">The sequence shown here is derived from an EMBL/GenBank/DDBJ whole genome shotgun (WGS) entry which is preliminary data.</text>
</comment>
<gene>
    <name evidence="2" type="ORF">HNP82_002551</name>
</gene>
<name>A0A7W8M5U7_9FIRM</name>
<dbReference type="Proteomes" id="UP000543642">
    <property type="component" value="Unassembled WGS sequence"/>
</dbReference>
<dbReference type="EMBL" id="JACHFW010000011">
    <property type="protein sequence ID" value="MBB5265405.1"/>
    <property type="molecule type" value="Genomic_DNA"/>
</dbReference>
<evidence type="ECO:0000313" key="3">
    <source>
        <dbReference type="Proteomes" id="UP000543642"/>
    </source>
</evidence>
<dbReference type="GO" id="GO:0003677">
    <property type="term" value="F:DNA binding"/>
    <property type="evidence" value="ECO:0007669"/>
    <property type="project" value="InterPro"/>
</dbReference>
<feature type="region of interest" description="Disordered" evidence="1">
    <location>
        <begin position="83"/>
        <end position="106"/>
    </location>
</feature>
<evidence type="ECO:0000256" key="1">
    <source>
        <dbReference type="SAM" id="MobiDB-lite"/>
    </source>
</evidence>
<sequence>MNNDKSAIQVIAGAARCPEYSPSMVKALMKKLETNEKAFALLMNVTPSTVRLWTTGAARPCSMARRLMQIYESGPEIVSKIAGESCPEKGGRQTSEAKEQTASCGK</sequence>
<evidence type="ECO:0000313" key="2">
    <source>
        <dbReference type="EMBL" id="MBB5265405.1"/>
    </source>
</evidence>